<name>Q1N0K9_9GAMM</name>
<evidence type="ECO:0000259" key="2">
    <source>
        <dbReference type="Pfam" id="PF00849"/>
    </source>
</evidence>
<dbReference type="PANTHER" id="PTHR21600:SF87">
    <property type="entry name" value="RNA PSEUDOURIDYLATE SYNTHASE DOMAIN-CONTAINING PROTEIN 1"/>
    <property type="match status" value="1"/>
</dbReference>
<dbReference type="RefSeq" id="WP_007016425.1">
    <property type="nucleotide sequence ID" value="NZ_AAQH01000013.1"/>
</dbReference>
<feature type="domain" description="Pseudouridine synthase RsuA/RluA-like" evidence="2">
    <location>
        <begin position="11"/>
        <end position="153"/>
    </location>
</feature>
<dbReference type="GO" id="GO:0000455">
    <property type="term" value="P:enzyme-directed rRNA pseudouridine synthesis"/>
    <property type="evidence" value="ECO:0007669"/>
    <property type="project" value="TreeGrafter"/>
</dbReference>
<dbReference type="GO" id="GO:0003723">
    <property type="term" value="F:RNA binding"/>
    <property type="evidence" value="ECO:0007669"/>
    <property type="project" value="InterPro"/>
</dbReference>
<dbReference type="InterPro" id="IPR050188">
    <property type="entry name" value="RluA_PseudoU_synthase"/>
</dbReference>
<dbReference type="GO" id="GO:0140098">
    <property type="term" value="F:catalytic activity, acting on RNA"/>
    <property type="evidence" value="ECO:0007669"/>
    <property type="project" value="UniProtKB-ARBA"/>
</dbReference>
<dbReference type="NCBIfam" id="TIGR01621">
    <property type="entry name" value="RluA-like"/>
    <property type="match status" value="1"/>
</dbReference>
<accession>Q1N0K9</accession>
<dbReference type="STRING" id="207949.RED65_05539"/>
<dbReference type="CDD" id="cd02869">
    <property type="entry name" value="PseudoU_synth_RluA_like"/>
    <property type="match status" value="1"/>
</dbReference>
<dbReference type="InterPro" id="IPR006508">
    <property type="entry name" value="PsdUridine_synth_RluA-like"/>
</dbReference>
<dbReference type="EMBL" id="AAQH01000013">
    <property type="protein sequence ID" value="EAT11824.1"/>
    <property type="molecule type" value="Genomic_DNA"/>
</dbReference>
<sequence>MSIDIVYEHQDWILVNKPEGVDFHSQNGEVGFHRQLCDQLGFNVFPVHRLDKATSGLLLFAKSQDACRGLVELFSQRKVEKYYLAIVSNKLKKKQGKVFGDMVKSRNGSYKLTQERRNPAFTQFLSQALKPGYRLALLKPKTGKTHQLRVAMKSLGSAIVGDQRYGGESANRLYLHAYALKFDWQGRDYCFQYLPHSGEMFFGQEFDQVMELYAVPWDLKWPS</sequence>
<evidence type="ECO:0000313" key="4">
    <source>
        <dbReference type="Proteomes" id="UP000004263"/>
    </source>
</evidence>
<dbReference type="PANTHER" id="PTHR21600">
    <property type="entry name" value="MITOCHONDRIAL RNA PSEUDOURIDINE SYNTHASE"/>
    <property type="match status" value="1"/>
</dbReference>
<dbReference type="Pfam" id="PF00849">
    <property type="entry name" value="PseudoU_synth_2"/>
    <property type="match status" value="1"/>
</dbReference>
<comment type="caution">
    <text evidence="3">The sequence shown here is derived from an EMBL/GenBank/DDBJ whole genome shotgun (WGS) entry which is preliminary data.</text>
</comment>
<dbReference type="InterPro" id="IPR006224">
    <property type="entry name" value="PsdUridine_synth_RluA-like_CS"/>
</dbReference>
<dbReference type="InterPro" id="IPR006145">
    <property type="entry name" value="PsdUridine_synth_RsuA/RluA"/>
</dbReference>
<gene>
    <name evidence="3" type="ORF">RED65_05539</name>
</gene>
<evidence type="ECO:0000256" key="1">
    <source>
        <dbReference type="ARBA" id="ARBA00010876"/>
    </source>
</evidence>
<dbReference type="AlphaFoldDB" id="Q1N0K9"/>
<evidence type="ECO:0000313" key="3">
    <source>
        <dbReference type="EMBL" id="EAT11824.1"/>
    </source>
</evidence>
<dbReference type="InterPro" id="IPR020103">
    <property type="entry name" value="PsdUridine_synth_cat_dom_sf"/>
</dbReference>
<comment type="similarity">
    <text evidence="1">Belongs to the pseudouridine synthase RluA family.</text>
</comment>
<dbReference type="OrthoDB" id="9807829at2"/>
<keyword evidence="4" id="KW-1185">Reference proteome</keyword>
<dbReference type="PROSITE" id="PS01129">
    <property type="entry name" value="PSI_RLU"/>
    <property type="match status" value="1"/>
</dbReference>
<protein>
    <submittedName>
        <fullName evidence="3">Pseudouridylate synthases, 23S RNA-specific</fullName>
    </submittedName>
</protein>
<dbReference type="GO" id="GO:0009982">
    <property type="term" value="F:pseudouridine synthase activity"/>
    <property type="evidence" value="ECO:0007669"/>
    <property type="project" value="InterPro"/>
</dbReference>
<organism evidence="3 4">
    <name type="scientific">Bermanella marisrubri</name>
    <dbReference type="NCBI Taxonomy" id="207949"/>
    <lineage>
        <taxon>Bacteria</taxon>
        <taxon>Pseudomonadati</taxon>
        <taxon>Pseudomonadota</taxon>
        <taxon>Gammaproteobacteria</taxon>
        <taxon>Oceanospirillales</taxon>
        <taxon>Oceanospirillaceae</taxon>
        <taxon>Bermanella</taxon>
    </lineage>
</organism>
<dbReference type="Proteomes" id="UP000004263">
    <property type="component" value="Unassembled WGS sequence"/>
</dbReference>
<dbReference type="HOGENOM" id="CLU_016902_6_0_6"/>
<dbReference type="Gene3D" id="3.30.2350.10">
    <property type="entry name" value="Pseudouridine synthase"/>
    <property type="match status" value="1"/>
</dbReference>
<proteinExistence type="inferred from homology"/>
<reference evidence="3 4" key="1">
    <citation type="submission" date="2006-03" db="EMBL/GenBank/DDBJ databases">
        <authorList>
            <person name="Pinhassi J."/>
            <person name="Pedros-Alio C."/>
            <person name="Ferriera S."/>
            <person name="Johnson J."/>
            <person name="Kravitz S."/>
            <person name="Halpern A."/>
            <person name="Remington K."/>
            <person name="Beeson K."/>
            <person name="Tran B."/>
            <person name="Rogers Y.-H."/>
            <person name="Friedman R."/>
            <person name="Venter J.C."/>
        </authorList>
    </citation>
    <scope>NUCLEOTIDE SEQUENCE [LARGE SCALE GENOMIC DNA]</scope>
    <source>
        <strain evidence="3 4">RED65</strain>
    </source>
</reference>
<dbReference type="SUPFAM" id="SSF55120">
    <property type="entry name" value="Pseudouridine synthase"/>
    <property type="match status" value="1"/>
</dbReference>